<evidence type="ECO:0000259" key="2">
    <source>
        <dbReference type="Pfam" id="PF09835"/>
    </source>
</evidence>
<keyword evidence="4" id="KW-1185">Reference proteome</keyword>
<feature type="transmembrane region" description="Helical" evidence="1">
    <location>
        <begin position="136"/>
        <end position="161"/>
    </location>
</feature>
<sequence length="183" mass="21094">MRVNKKTYSFFQRIWRGMKLNYYKLLRAPEGAKNVSRGFAVGFGMEMLVIHTASLVYLIFYPLVRLLKGSFPAAVIGNIIGKLTFLPVLLIPFAHALGKLIYPFEVKKIPLHHYTIRDFFSSNGLTILRSLLQSEVYVIIGMTILGIGLGIIAYFVMHYLYEKNRKLRLTKRKKQIKRPIAQL</sequence>
<proteinExistence type="predicted"/>
<feature type="transmembrane region" description="Helical" evidence="1">
    <location>
        <begin position="39"/>
        <end position="61"/>
    </location>
</feature>
<keyword evidence="1" id="KW-1133">Transmembrane helix</keyword>
<protein>
    <submittedName>
        <fullName evidence="3">DUF2062 domain-containing protein</fullName>
    </submittedName>
</protein>
<dbReference type="Pfam" id="PF09835">
    <property type="entry name" value="DUF2062"/>
    <property type="match status" value="1"/>
</dbReference>
<accession>A0ABU8FD72</accession>
<gene>
    <name evidence="3" type="ORF">WAZ07_03650</name>
</gene>
<dbReference type="RefSeq" id="WP_090913997.1">
    <property type="nucleotide sequence ID" value="NZ_JBAWSX010000001.1"/>
</dbReference>
<keyword evidence="1" id="KW-0472">Membrane</keyword>
<dbReference type="Proteomes" id="UP001372526">
    <property type="component" value="Unassembled WGS sequence"/>
</dbReference>
<name>A0ABU8FD72_9BACI</name>
<evidence type="ECO:0000313" key="4">
    <source>
        <dbReference type="Proteomes" id="UP001372526"/>
    </source>
</evidence>
<dbReference type="InterPro" id="IPR018639">
    <property type="entry name" value="DUF2062"/>
</dbReference>
<dbReference type="EMBL" id="JBAWSX010000001">
    <property type="protein sequence ID" value="MEI4800433.1"/>
    <property type="molecule type" value="Genomic_DNA"/>
</dbReference>
<feature type="transmembrane region" description="Helical" evidence="1">
    <location>
        <begin position="73"/>
        <end position="94"/>
    </location>
</feature>
<keyword evidence="1" id="KW-0812">Transmembrane</keyword>
<comment type="caution">
    <text evidence="3">The sequence shown here is derived from an EMBL/GenBank/DDBJ whole genome shotgun (WGS) entry which is preliminary data.</text>
</comment>
<evidence type="ECO:0000256" key="1">
    <source>
        <dbReference type="SAM" id="Phobius"/>
    </source>
</evidence>
<reference evidence="3 4" key="1">
    <citation type="submission" date="2024-01" db="EMBL/GenBank/DDBJ databases">
        <title>Seven novel Bacillus-like species.</title>
        <authorList>
            <person name="Liu G."/>
        </authorList>
    </citation>
    <scope>NUCLEOTIDE SEQUENCE [LARGE SCALE GENOMIC DNA]</scope>
    <source>
        <strain evidence="3 4">FJAT-51639</strain>
    </source>
</reference>
<evidence type="ECO:0000313" key="3">
    <source>
        <dbReference type="EMBL" id="MEI4800433.1"/>
    </source>
</evidence>
<feature type="domain" description="DUF2062" evidence="2">
    <location>
        <begin position="19"/>
        <end position="168"/>
    </location>
</feature>
<organism evidence="3 4">
    <name type="scientific">Bacillus bruguierae</name>
    <dbReference type="NCBI Taxonomy" id="3127667"/>
    <lineage>
        <taxon>Bacteria</taxon>
        <taxon>Bacillati</taxon>
        <taxon>Bacillota</taxon>
        <taxon>Bacilli</taxon>
        <taxon>Bacillales</taxon>
        <taxon>Bacillaceae</taxon>
        <taxon>Bacillus</taxon>
    </lineage>
</organism>